<proteinExistence type="predicted"/>
<dbReference type="Proteomes" id="UP000230119">
    <property type="component" value="Unassembled WGS sequence"/>
</dbReference>
<sequence length="211" mass="23080">MAPASAPLIESRPSSIPNNPIARENLPMGDRNFLSIQKATMPPEVGNMPALRIQGNLDEQHIFSAHLADEKGGEKPISRIEILRLDEEGNAFAKGDFVDSSHPVDADGLIGETCGDLDISEGSPEGELVVEEIASSLHDTAGEELRRIERVGGTSGEPLTIDGQMLGWRIRNGLTQLREKEFRERVQKEPSVELKAGSENFIQGLRDKFSK</sequence>
<gene>
    <name evidence="2" type="ORF">COS52_02930</name>
</gene>
<feature type="region of interest" description="Disordered" evidence="1">
    <location>
        <begin position="1"/>
        <end position="27"/>
    </location>
</feature>
<evidence type="ECO:0000313" key="2">
    <source>
        <dbReference type="EMBL" id="PIV08397.1"/>
    </source>
</evidence>
<dbReference type="AlphaFoldDB" id="A0A2M7BSG6"/>
<reference evidence="3" key="1">
    <citation type="submission" date="2017-09" db="EMBL/GenBank/DDBJ databases">
        <title>Depth-based differentiation of microbial function through sediment-hosted aquifers and enrichment of novel symbionts in the deep terrestrial subsurface.</title>
        <authorList>
            <person name="Probst A.J."/>
            <person name="Ladd B."/>
            <person name="Jarett J.K."/>
            <person name="Geller-Mcgrath D.E."/>
            <person name="Sieber C.M.K."/>
            <person name="Emerson J.B."/>
            <person name="Anantharaman K."/>
            <person name="Thomas B.C."/>
            <person name="Malmstrom R."/>
            <person name="Stieglmeier M."/>
            <person name="Klingl A."/>
            <person name="Woyke T."/>
            <person name="Ryan C.M."/>
            <person name="Banfield J.F."/>
        </authorList>
    </citation>
    <scope>NUCLEOTIDE SEQUENCE [LARGE SCALE GENOMIC DNA]</scope>
</reference>
<accession>A0A2M7BSG6</accession>
<comment type="caution">
    <text evidence="2">The sequence shown here is derived from an EMBL/GenBank/DDBJ whole genome shotgun (WGS) entry which is preliminary data.</text>
</comment>
<organism evidence="2 3">
    <name type="scientific">Candidatus Roizmanbacteria bacterium CG03_land_8_20_14_0_80_39_12</name>
    <dbReference type="NCBI Taxonomy" id="1974847"/>
    <lineage>
        <taxon>Bacteria</taxon>
        <taxon>Candidatus Roizmaniibacteriota</taxon>
    </lineage>
</organism>
<evidence type="ECO:0000256" key="1">
    <source>
        <dbReference type="SAM" id="MobiDB-lite"/>
    </source>
</evidence>
<evidence type="ECO:0000313" key="3">
    <source>
        <dbReference type="Proteomes" id="UP000230119"/>
    </source>
</evidence>
<dbReference type="EMBL" id="PEVA01000127">
    <property type="protein sequence ID" value="PIV08397.1"/>
    <property type="molecule type" value="Genomic_DNA"/>
</dbReference>
<name>A0A2M7BSG6_9BACT</name>
<protein>
    <submittedName>
        <fullName evidence="2">Uncharacterized protein</fullName>
    </submittedName>
</protein>